<dbReference type="InterPro" id="IPR008258">
    <property type="entry name" value="Transglycosylase_SLT_dom_1"/>
</dbReference>
<feature type="compositionally biased region" description="Polar residues" evidence="2">
    <location>
        <begin position="1"/>
        <end position="30"/>
    </location>
</feature>
<dbReference type="EMBL" id="CP036402">
    <property type="protein sequence ID" value="QBI19064.1"/>
    <property type="molecule type" value="Genomic_DNA"/>
</dbReference>
<dbReference type="PANTHER" id="PTHR37423">
    <property type="entry name" value="SOLUBLE LYTIC MUREIN TRANSGLYCOSYLASE-RELATED"/>
    <property type="match status" value="1"/>
</dbReference>
<evidence type="ECO:0000259" key="3">
    <source>
        <dbReference type="Pfam" id="PF01464"/>
    </source>
</evidence>
<dbReference type="CDD" id="cd00254">
    <property type="entry name" value="LT-like"/>
    <property type="match status" value="1"/>
</dbReference>
<protein>
    <submittedName>
        <fullName evidence="4">Lytic transglycosylase domain-containing protein</fullName>
    </submittedName>
</protein>
<name>A0A411YCW9_9ACTN</name>
<evidence type="ECO:0000256" key="1">
    <source>
        <dbReference type="ARBA" id="ARBA00007734"/>
    </source>
</evidence>
<dbReference type="Proteomes" id="UP000291469">
    <property type="component" value="Chromosome"/>
</dbReference>
<accession>A0A411YCW9</accession>
<dbReference type="GO" id="GO:0008933">
    <property type="term" value="F:peptidoglycan lytic transglycosylase activity"/>
    <property type="evidence" value="ECO:0007669"/>
    <property type="project" value="InterPro"/>
</dbReference>
<evidence type="ECO:0000313" key="5">
    <source>
        <dbReference type="Proteomes" id="UP000291469"/>
    </source>
</evidence>
<evidence type="ECO:0000313" key="4">
    <source>
        <dbReference type="EMBL" id="QBI19064.1"/>
    </source>
</evidence>
<reference evidence="4 5" key="1">
    <citation type="submission" date="2019-01" db="EMBL/GenBank/DDBJ databases">
        <title>Egibacter rhizosphaerae EGI 80759T.</title>
        <authorList>
            <person name="Chen D.-D."/>
            <person name="Tian Y."/>
            <person name="Jiao J.-Y."/>
            <person name="Zhang X.-T."/>
            <person name="Zhang Y.-G."/>
            <person name="Zhang Y."/>
            <person name="Xiao M."/>
            <person name="Shu W.-S."/>
            <person name="Li W.-J."/>
        </authorList>
    </citation>
    <scope>NUCLEOTIDE SEQUENCE [LARGE SCALE GENOMIC DNA]</scope>
    <source>
        <strain evidence="4 5">EGI 80759</strain>
    </source>
</reference>
<dbReference type="GO" id="GO:0000270">
    <property type="term" value="P:peptidoglycan metabolic process"/>
    <property type="evidence" value="ECO:0007669"/>
    <property type="project" value="InterPro"/>
</dbReference>
<dbReference type="OrthoDB" id="5244690at2"/>
<feature type="region of interest" description="Disordered" evidence="2">
    <location>
        <begin position="99"/>
        <end position="125"/>
    </location>
</feature>
<dbReference type="AlphaFoldDB" id="A0A411YCW9"/>
<keyword evidence="5" id="KW-1185">Reference proteome</keyword>
<organism evidence="4 5">
    <name type="scientific">Egibacter rhizosphaerae</name>
    <dbReference type="NCBI Taxonomy" id="1670831"/>
    <lineage>
        <taxon>Bacteria</taxon>
        <taxon>Bacillati</taxon>
        <taxon>Actinomycetota</taxon>
        <taxon>Nitriliruptoria</taxon>
        <taxon>Egibacterales</taxon>
        <taxon>Egibacteraceae</taxon>
        <taxon>Egibacter</taxon>
    </lineage>
</organism>
<evidence type="ECO:0000256" key="2">
    <source>
        <dbReference type="SAM" id="MobiDB-lite"/>
    </source>
</evidence>
<dbReference type="InterPro" id="IPR000189">
    <property type="entry name" value="Transglyc_AS"/>
</dbReference>
<dbReference type="InterPro" id="IPR023346">
    <property type="entry name" value="Lysozyme-like_dom_sf"/>
</dbReference>
<dbReference type="Pfam" id="PF01464">
    <property type="entry name" value="SLT"/>
    <property type="match status" value="1"/>
</dbReference>
<dbReference type="Gene3D" id="1.10.530.10">
    <property type="match status" value="1"/>
</dbReference>
<feature type="region of interest" description="Disordered" evidence="2">
    <location>
        <begin position="1"/>
        <end position="48"/>
    </location>
</feature>
<feature type="domain" description="Transglycosylase SLT" evidence="3">
    <location>
        <begin position="146"/>
        <end position="254"/>
    </location>
</feature>
<dbReference type="GO" id="GO:0016020">
    <property type="term" value="C:membrane"/>
    <property type="evidence" value="ECO:0007669"/>
    <property type="project" value="InterPro"/>
</dbReference>
<sequence>MSTRSSGQVLGTATRNEGGSRAVTSLSATGQGVDDEEGEGDTRPDGRVRRGGLVGFVALSVAGAAVAGHTMADQAEADEAPASMLGEPTLEVLPETTRAPADDADGADADDGGHGAGGSDGELEPLDEDVPIEAALVDGPSVVQPIVAAAERKDIEPELALSLAWHESRFDADAQSVAGAVGVMQVMPETAERMADELDESIDPWDPADNALAASAYLTRMIDEHDNVENALIAYNQGPVALAEDGAYPEAQEFADNVLETRDRLREVDW</sequence>
<gene>
    <name evidence="4" type="ORF">ER308_05560</name>
</gene>
<dbReference type="PANTHER" id="PTHR37423:SF2">
    <property type="entry name" value="MEMBRANE-BOUND LYTIC MUREIN TRANSGLYCOSYLASE C"/>
    <property type="match status" value="1"/>
</dbReference>
<comment type="similarity">
    <text evidence="1">Belongs to the transglycosylase Slt family.</text>
</comment>
<dbReference type="PROSITE" id="PS00922">
    <property type="entry name" value="TRANSGLYCOSYLASE"/>
    <property type="match status" value="1"/>
</dbReference>
<proteinExistence type="inferred from homology"/>
<dbReference type="KEGG" id="erz:ER308_05560"/>
<dbReference type="SUPFAM" id="SSF53955">
    <property type="entry name" value="Lysozyme-like"/>
    <property type="match status" value="1"/>
</dbReference>